<sequence length="80" mass="8753">MTQIRGHSDRRSGEDESISWFGAFAGGGLAATMFTLFASFLWWAIATLTESTPSAYAPAIMFAVFIGCWIGLSIALWKTR</sequence>
<gene>
    <name evidence="2" type="ORF">AAGT77_20605</name>
</gene>
<accession>A0ABZ3EAB8</accession>
<keyword evidence="1" id="KW-1133">Transmembrane helix</keyword>
<proteinExistence type="predicted"/>
<reference evidence="2 3" key="1">
    <citation type="submission" date="2024-04" db="EMBL/GenBank/DDBJ databases">
        <title>Marinobacter sp. SBY-1.</title>
        <authorList>
            <person name="Pan C."/>
        </authorList>
    </citation>
    <scope>NUCLEOTIDE SEQUENCE [LARGE SCALE GENOMIC DNA]</scope>
    <source>
        <strain evidence="2 3">SBY-1</strain>
        <plasmid evidence="2 3">unnamed2</plasmid>
    </source>
</reference>
<geneLocation type="plasmid" evidence="2 3">
    <name>unnamed2</name>
</geneLocation>
<feature type="transmembrane region" description="Helical" evidence="1">
    <location>
        <begin position="55"/>
        <end position="77"/>
    </location>
</feature>
<organism evidence="2 3">
    <name type="scientific">Marinobacter alkaliphilus</name>
    <dbReference type="NCBI Taxonomy" id="254719"/>
    <lineage>
        <taxon>Bacteria</taxon>
        <taxon>Pseudomonadati</taxon>
        <taxon>Pseudomonadota</taxon>
        <taxon>Gammaproteobacteria</taxon>
        <taxon>Pseudomonadales</taxon>
        <taxon>Marinobacteraceae</taxon>
        <taxon>Marinobacter</taxon>
    </lineage>
</organism>
<protein>
    <submittedName>
        <fullName evidence="2">Uncharacterized protein</fullName>
    </submittedName>
</protein>
<keyword evidence="2" id="KW-0614">Plasmid</keyword>
<keyword evidence="3" id="KW-1185">Reference proteome</keyword>
<dbReference type="Proteomes" id="UP001445268">
    <property type="component" value="Plasmid unnamed2"/>
</dbReference>
<name>A0ABZ3EAB8_9GAMM</name>
<evidence type="ECO:0000313" key="2">
    <source>
        <dbReference type="EMBL" id="XAF56158.1"/>
    </source>
</evidence>
<dbReference type="RefSeq" id="WP_342632706.1">
    <property type="nucleotide sequence ID" value="NZ_CP152382.1"/>
</dbReference>
<dbReference type="EMBL" id="CP152382">
    <property type="protein sequence ID" value="XAF56158.1"/>
    <property type="molecule type" value="Genomic_DNA"/>
</dbReference>
<feature type="transmembrane region" description="Helical" evidence="1">
    <location>
        <begin position="20"/>
        <end position="43"/>
    </location>
</feature>
<evidence type="ECO:0000313" key="3">
    <source>
        <dbReference type="Proteomes" id="UP001445268"/>
    </source>
</evidence>
<keyword evidence="1" id="KW-0812">Transmembrane</keyword>
<keyword evidence="1" id="KW-0472">Membrane</keyword>
<evidence type="ECO:0000256" key="1">
    <source>
        <dbReference type="SAM" id="Phobius"/>
    </source>
</evidence>